<organism evidence="1">
    <name type="scientific">marine sediment metagenome</name>
    <dbReference type="NCBI Taxonomy" id="412755"/>
    <lineage>
        <taxon>unclassified sequences</taxon>
        <taxon>metagenomes</taxon>
        <taxon>ecological metagenomes</taxon>
    </lineage>
</organism>
<gene>
    <name evidence="1" type="ORF">LCGC14_3070890</name>
</gene>
<accession>A0A0F8Z6Q2</accession>
<evidence type="ECO:0000313" key="1">
    <source>
        <dbReference type="EMBL" id="KKK55801.1"/>
    </source>
</evidence>
<reference evidence="1" key="1">
    <citation type="journal article" date="2015" name="Nature">
        <title>Complex archaea that bridge the gap between prokaryotes and eukaryotes.</title>
        <authorList>
            <person name="Spang A."/>
            <person name="Saw J.H."/>
            <person name="Jorgensen S.L."/>
            <person name="Zaremba-Niedzwiedzka K."/>
            <person name="Martijn J."/>
            <person name="Lind A.E."/>
            <person name="van Eijk R."/>
            <person name="Schleper C."/>
            <person name="Guy L."/>
            <person name="Ettema T.J."/>
        </authorList>
    </citation>
    <scope>NUCLEOTIDE SEQUENCE</scope>
</reference>
<feature type="non-terminal residue" evidence="1">
    <location>
        <position position="21"/>
    </location>
</feature>
<proteinExistence type="predicted"/>
<name>A0A0F8Z6Q2_9ZZZZ</name>
<sequence>MTVGRKPDHLLETAMTLLNFK</sequence>
<protein>
    <submittedName>
        <fullName evidence="1">Uncharacterized protein</fullName>
    </submittedName>
</protein>
<comment type="caution">
    <text evidence="1">The sequence shown here is derived from an EMBL/GenBank/DDBJ whole genome shotgun (WGS) entry which is preliminary data.</text>
</comment>
<dbReference type="EMBL" id="LAZR01065316">
    <property type="protein sequence ID" value="KKK55801.1"/>
    <property type="molecule type" value="Genomic_DNA"/>
</dbReference>
<dbReference type="AlphaFoldDB" id="A0A0F8Z6Q2"/>